<evidence type="ECO:0000256" key="4">
    <source>
        <dbReference type="ARBA" id="ARBA00012381"/>
    </source>
</evidence>
<comment type="cofactor">
    <cofactor evidence="1">
        <name>Mg(2+)</name>
        <dbReference type="ChEBI" id="CHEBI:18420"/>
    </cofactor>
</comment>
<dbReference type="NCBIfam" id="NF001299">
    <property type="entry name" value="PRK00241.1"/>
    <property type="match status" value="1"/>
</dbReference>
<dbReference type="InterPro" id="IPR015375">
    <property type="entry name" value="NADH_PPase-like_N"/>
</dbReference>
<evidence type="ECO:0000256" key="2">
    <source>
        <dbReference type="ARBA" id="ARBA00001947"/>
    </source>
</evidence>
<dbReference type="SUPFAM" id="SSF55811">
    <property type="entry name" value="Nudix"/>
    <property type="match status" value="1"/>
</dbReference>
<dbReference type="AlphaFoldDB" id="A0A2T5HPA5"/>
<evidence type="ECO:0000256" key="5">
    <source>
        <dbReference type="ARBA" id="ARBA00022723"/>
    </source>
</evidence>
<reference evidence="11 12" key="1">
    <citation type="submission" date="2018-04" db="EMBL/GenBank/DDBJ databases">
        <title>Genomic Encyclopedia of Archaeal and Bacterial Type Strains, Phase II (KMG-II): from individual species to whole genera.</title>
        <authorList>
            <person name="Goeker M."/>
        </authorList>
    </citation>
    <scope>NUCLEOTIDE SEQUENCE [LARGE SCALE GENOMIC DNA]</scope>
    <source>
        <strain evidence="11 12">DSM 100434</strain>
    </source>
</reference>
<evidence type="ECO:0000313" key="11">
    <source>
        <dbReference type="EMBL" id="PTQ73396.1"/>
    </source>
</evidence>
<dbReference type="GO" id="GO:0035529">
    <property type="term" value="F:NADH pyrophosphatase activity"/>
    <property type="evidence" value="ECO:0007669"/>
    <property type="project" value="TreeGrafter"/>
</dbReference>
<dbReference type="RefSeq" id="WP_107816105.1">
    <property type="nucleotide sequence ID" value="NZ_QAOH01000005.1"/>
</dbReference>
<dbReference type="InterPro" id="IPR015797">
    <property type="entry name" value="NUDIX_hydrolase-like_dom_sf"/>
</dbReference>
<gene>
    <name evidence="11" type="ORF">C8N42_10596</name>
</gene>
<comment type="similarity">
    <text evidence="3">Belongs to the Nudix hydrolase family. NudC subfamily.</text>
</comment>
<comment type="cofactor">
    <cofactor evidence="2">
        <name>Zn(2+)</name>
        <dbReference type="ChEBI" id="CHEBI:29105"/>
    </cofactor>
</comment>
<keyword evidence="8" id="KW-0520">NAD</keyword>
<organism evidence="11 12">
    <name type="scientific">Celeribacter persicus</name>
    <dbReference type="NCBI Taxonomy" id="1651082"/>
    <lineage>
        <taxon>Bacteria</taxon>
        <taxon>Pseudomonadati</taxon>
        <taxon>Pseudomonadota</taxon>
        <taxon>Alphaproteobacteria</taxon>
        <taxon>Rhodobacterales</taxon>
        <taxon>Roseobacteraceae</taxon>
        <taxon>Celeribacter</taxon>
    </lineage>
</organism>
<dbReference type="Pfam" id="PF09296">
    <property type="entry name" value="NUDIX-like"/>
    <property type="match status" value="1"/>
</dbReference>
<dbReference type="Pfam" id="PF09297">
    <property type="entry name" value="Zn_ribbon_NUD"/>
    <property type="match status" value="1"/>
</dbReference>
<dbReference type="GO" id="GO:0019677">
    <property type="term" value="P:NAD+ catabolic process"/>
    <property type="evidence" value="ECO:0007669"/>
    <property type="project" value="TreeGrafter"/>
</dbReference>
<dbReference type="Gene3D" id="3.90.79.20">
    <property type="match status" value="1"/>
</dbReference>
<comment type="catalytic activity">
    <reaction evidence="9">
        <text>a 5'-end NAD(+)-phospho-ribonucleoside in mRNA + H2O = a 5'-end phospho-adenosine-phospho-ribonucleoside in mRNA + beta-nicotinamide D-ribonucleotide + 2 H(+)</text>
        <dbReference type="Rhea" id="RHEA:60876"/>
        <dbReference type="Rhea" id="RHEA-COMP:15698"/>
        <dbReference type="Rhea" id="RHEA-COMP:15719"/>
        <dbReference type="ChEBI" id="CHEBI:14649"/>
        <dbReference type="ChEBI" id="CHEBI:15377"/>
        <dbReference type="ChEBI" id="CHEBI:15378"/>
        <dbReference type="ChEBI" id="CHEBI:144029"/>
        <dbReference type="ChEBI" id="CHEBI:144051"/>
    </reaction>
    <physiologicalReaction direction="left-to-right" evidence="9">
        <dbReference type="Rhea" id="RHEA:60877"/>
    </physiologicalReaction>
</comment>
<keyword evidence="5" id="KW-0479">Metal-binding</keyword>
<dbReference type="InterPro" id="IPR015376">
    <property type="entry name" value="Znr_NADH_PPase"/>
</dbReference>
<evidence type="ECO:0000256" key="1">
    <source>
        <dbReference type="ARBA" id="ARBA00001946"/>
    </source>
</evidence>
<dbReference type="GO" id="GO:0046872">
    <property type="term" value="F:metal ion binding"/>
    <property type="evidence" value="ECO:0007669"/>
    <property type="project" value="UniProtKB-KW"/>
</dbReference>
<dbReference type="EMBL" id="QAOH01000005">
    <property type="protein sequence ID" value="PTQ73396.1"/>
    <property type="molecule type" value="Genomic_DNA"/>
</dbReference>
<dbReference type="InterPro" id="IPR000086">
    <property type="entry name" value="NUDIX_hydrolase_dom"/>
</dbReference>
<dbReference type="Proteomes" id="UP000244077">
    <property type="component" value="Unassembled WGS sequence"/>
</dbReference>
<dbReference type="PANTHER" id="PTHR42904">
    <property type="entry name" value="NUDIX HYDROLASE, NUDC SUBFAMILY"/>
    <property type="match status" value="1"/>
</dbReference>
<keyword evidence="6" id="KW-0378">Hydrolase</keyword>
<dbReference type="GO" id="GO:0006742">
    <property type="term" value="P:NADP+ catabolic process"/>
    <property type="evidence" value="ECO:0007669"/>
    <property type="project" value="TreeGrafter"/>
</dbReference>
<feature type="domain" description="Nudix hydrolase" evidence="10">
    <location>
        <begin position="168"/>
        <end position="299"/>
    </location>
</feature>
<dbReference type="GO" id="GO:0005829">
    <property type="term" value="C:cytosol"/>
    <property type="evidence" value="ECO:0007669"/>
    <property type="project" value="TreeGrafter"/>
</dbReference>
<dbReference type="CDD" id="cd03429">
    <property type="entry name" value="NUDIX_NADH_pyrophosphatase_Nudt13"/>
    <property type="match status" value="1"/>
</dbReference>
<dbReference type="EC" id="3.6.1.22" evidence="4"/>
<sequence>MNKMIVTLSGGTLNRAAHLRDDRPTGANAIFMPLWRGHPAMRGDALCLLSASEMELPEGSEIFLGLLPDGTPVFARDVSQLSPLGEEVPAPWSQDGVALEILPDLRFYDLRAVMTRLTALEAELAAVGRVLFDWHRRHGYCANCGERTRLGQSGWRRDCPVCGAEHYPRTDPVVIMLVTRGNEVLLGRNENWPAGMYSLLAGFVEPGEPIEAAVRREVFEEAGVRIGKVSYVTSQPWPFPASLMLGCRAEALGREITLDPMELEDARWVRREEMALALAGRHPEITAARKGALAQVLLSKWVADDWE</sequence>
<evidence type="ECO:0000256" key="6">
    <source>
        <dbReference type="ARBA" id="ARBA00022801"/>
    </source>
</evidence>
<evidence type="ECO:0000256" key="8">
    <source>
        <dbReference type="ARBA" id="ARBA00023027"/>
    </source>
</evidence>
<dbReference type="Gene3D" id="3.90.79.10">
    <property type="entry name" value="Nucleoside Triphosphate Pyrophosphohydrolase"/>
    <property type="match status" value="1"/>
</dbReference>
<evidence type="ECO:0000259" key="10">
    <source>
        <dbReference type="PROSITE" id="PS51462"/>
    </source>
</evidence>
<dbReference type="PROSITE" id="PS00893">
    <property type="entry name" value="NUDIX_BOX"/>
    <property type="match status" value="1"/>
</dbReference>
<dbReference type="InterPro" id="IPR050241">
    <property type="entry name" value="NAD-cap_RNA_hydrolase_NudC"/>
</dbReference>
<evidence type="ECO:0000313" key="12">
    <source>
        <dbReference type="Proteomes" id="UP000244077"/>
    </source>
</evidence>
<evidence type="ECO:0000256" key="3">
    <source>
        <dbReference type="ARBA" id="ARBA00009595"/>
    </source>
</evidence>
<protein>
    <recommendedName>
        <fullName evidence="4">NAD(+) diphosphatase</fullName>
        <ecNumber evidence="4">3.6.1.22</ecNumber>
    </recommendedName>
</protein>
<evidence type="ECO:0000256" key="7">
    <source>
        <dbReference type="ARBA" id="ARBA00022842"/>
    </source>
</evidence>
<keyword evidence="12" id="KW-1185">Reference proteome</keyword>
<dbReference type="Pfam" id="PF00293">
    <property type="entry name" value="NUDIX"/>
    <property type="match status" value="1"/>
</dbReference>
<dbReference type="PROSITE" id="PS51462">
    <property type="entry name" value="NUDIX"/>
    <property type="match status" value="1"/>
</dbReference>
<evidence type="ECO:0000256" key="9">
    <source>
        <dbReference type="ARBA" id="ARBA00023679"/>
    </source>
</evidence>
<accession>A0A2T5HPA5</accession>
<dbReference type="OrthoDB" id="9791656at2"/>
<comment type="caution">
    <text evidence="11">The sequence shown here is derived from an EMBL/GenBank/DDBJ whole genome shotgun (WGS) entry which is preliminary data.</text>
</comment>
<proteinExistence type="inferred from homology"/>
<keyword evidence="7" id="KW-0460">Magnesium</keyword>
<dbReference type="InterPro" id="IPR049734">
    <property type="entry name" value="NudC-like_C"/>
</dbReference>
<dbReference type="PANTHER" id="PTHR42904:SF6">
    <property type="entry name" value="NAD-CAPPED RNA HYDROLASE NUDT12"/>
    <property type="match status" value="1"/>
</dbReference>
<dbReference type="InterPro" id="IPR020084">
    <property type="entry name" value="NUDIX_hydrolase_CS"/>
</dbReference>
<name>A0A2T5HPA5_9RHOB</name>